<dbReference type="EMBL" id="SMCS01000001">
    <property type="protein sequence ID" value="TCV97607.1"/>
    <property type="molecule type" value="Genomic_DNA"/>
</dbReference>
<reference evidence="2 3" key="1">
    <citation type="submission" date="2019-03" db="EMBL/GenBank/DDBJ databases">
        <title>Above-ground endophytic microbial communities from plants in different locations in the United States.</title>
        <authorList>
            <person name="Frank C."/>
        </authorList>
    </citation>
    <scope>NUCLEOTIDE SEQUENCE [LARGE SCALE GENOMIC DNA]</scope>
    <source>
        <strain evidence="2 3">LP_13_YM</strain>
    </source>
</reference>
<dbReference type="Pfam" id="PF18883">
    <property type="entry name" value="AC_1"/>
    <property type="match status" value="1"/>
</dbReference>
<sequence>MGTRSITSADEGVDKTGPFRRALLYSPMVLAYAAIQPLHAQTAPVVVDNSTETVTSAVPPESYDVINGGVLNVLTGGKTHQVTIDASTLTMAGATVFGNDLAHAGFPVIRLLDSTGSIADSTISAPLSGGIDARDSVLSLAHTTMDAQGVALYLSASGAHAVGSTSQVTVTDSVLAGNGGAFVVAGADLSLARTTLLGRDDGSDLSGAGLTLLGGTTRATDGSTITGDRNGVRIFADTFEGIDYSATLLIDRSSVTGSAGSAILVNKIFEDPDIPVITANITVANGSSLSGGNGRLLEVADGSTAYLTVDNSVLTGDVFADAASVADLTMRNQAQLTGHLDGVRNVALSGGSTLTLAGSTRVLGSFDLNDTSLVHFGPGIDRTLRVAHDFSGNGGTLGLETELNAGGALSDQHTDRLLIEGNVTSRGTTLIDVRPTGVGALTDLNQTGQIEANEGISLVQVGGASRADAFAIKGTYVAVGPWRYELAAFGPGQTHPAQNLLEGGTLNWDYRLANKYVCQTNCVGPVEPPGPDPVPCEVTGTCEPPVRPDPPPIFRPEVVPQVPSYIVAPTALLSYGNLMVDTLHRRLGDIRGTPTPDGTSGEVFARYIGSQQSYTTNVGFTSFGYDFDQQINALQLGGSVISTVSDAGTFRAGWALDHGTTRITPHAVDGDSHARYTSNGIGAWMTWQADNGFFVDAVLAGSRYRGDVGTDARGRDVATVRAKGWIASVETGYAIGLGWNWTIEPQVQLKRQTLSFDDIHDVDGLLANLGTASQTVGRVGALLSYGGTSRFVPYARFDLNKTWGGQTDVNVSSTEWKAQQGFFSGKVGTGYRVGAGITSQLTRRLSVYGEGNYEHQFASFGVRAWSLTAGLRFNF</sequence>
<dbReference type="SMART" id="SM00869">
    <property type="entry name" value="Autotransporter"/>
    <property type="match status" value="1"/>
</dbReference>
<dbReference type="Gene3D" id="2.40.128.130">
    <property type="entry name" value="Autotransporter beta-domain"/>
    <property type="match status" value="1"/>
</dbReference>
<evidence type="ECO:0000313" key="2">
    <source>
        <dbReference type="EMBL" id="TCV97607.1"/>
    </source>
</evidence>
<dbReference type="SUPFAM" id="SSF51126">
    <property type="entry name" value="Pectin lyase-like"/>
    <property type="match status" value="1"/>
</dbReference>
<accession>A0A4R3YWS7</accession>
<dbReference type="InterPro" id="IPR005546">
    <property type="entry name" value="Autotransporte_beta"/>
</dbReference>
<dbReference type="Pfam" id="PF03797">
    <property type="entry name" value="Autotransporter"/>
    <property type="match status" value="1"/>
</dbReference>
<evidence type="ECO:0000313" key="3">
    <source>
        <dbReference type="Proteomes" id="UP000295645"/>
    </source>
</evidence>
<protein>
    <submittedName>
        <fullName evidence="2">Outer membrane autotransporter protein</fullName>
    </submittedName>
</protein>
<dbReference type="Gene3D" id="2.160.20.20">
    <property type="match status" value="1"/>
</dbReference>
<dbReference type="InterPro" id="IPR012332">
    <property type="entry name" value="Autotransporter_pectin_lyase_C"/>
</dbReference>
<dbReference type="GO" id="GO:0019867">
    <property type="term" value="C:outer membrane"/>
    <property type="evidence" value="ECO:0007669"/>
    <property type="project" value="InterPro"/>
</dbReference>
<feature type="domain" description="Autotransporter" evidence="1">
    <location>
        <begin position="596"/>
        <end position="875"/>
    </location>
</feature>
<dbReference type="SUPFAM" id="SSF103515">
    <property type="entry name" value="Autotransporter"/>
    <property type="match status" value="1"/>
</dbReference>
<gene>
    <name evidence="2" type="ORF">EC912_101624</name>
</gene>
<dbReference type="InterPro" id="IPR011050">
    <property type="entry name" value="Pectin_lyase_fold/virulence"/>
</dbReference>
<dbReference type="InterPro" id="IPR036709">
    <property type="entry name" value="Autotransporte_beta_dom_sf"/>
</dbReference>
<keyword evidence="3" id="KW-1185">Reference proteome</keyword>
<comment type="caution">
    <text evidence="2">The sequence shown here is derived from an EMBL/GenBank/DDBJ whole genome shotgun (WGS) entry which is preliminary data.</text>
</comment>
<proteinExistence type="predicted"/>
<dbReference type="AlphaFoldDB" id="A0A4R3YWS7"/>
<dbReference type="Proteomes" id="UP000295645">
    <property type="component" value="Unassembled WGS sequence"/>
</dbReference>
<name>A0A4R3YWS7_9GAMM</name>
<dbReference type="NCBIfam" id="TIGR01414">
    <property type="entry name" value="autotrans_barl"/>
    <property type="match status" value="1"/>
</dbReference>
<dbReference type="InterPro" id="IPR006315">
    <property type="entry name" value="OM_autotransptr_brl_dom"/>
</dbReference>
<dbReference type="PROSITE" id="PS51208">
    <property type="entry name" value="AUTOTRANSPORTER"/>
    <property type="match status" value="1"/>
</dbReference>
<organism evidence="2 3">
    <name type="scientific">Luteibacter rhizovicinus</name>
    <dbReference type="NCBI Taxonomy" id="242606"/>
    <lineage>
        <taxon>Bacteria</taxon>
        <taxon>Pseudomonadati</taxon>
        <taxon>Pseudomonadota</taxon>
        <taxon>Gammaproteobacteria</taxon>
        <taxon>Lysobacterales</taxon>
        <taxon>Rhodanobacteraceae</taxon>
        <taxon>Luteibacter</taxon>
    </lineage>
</organism>
<dbReference type="InterPro" id="IPR043990">
    <property type="entry name" value="AC_1"/>
</dbReference>
<evidence type="ECO:0000259" key="1">
    <source>
        <dbReference type="PROSITE" id="PS51208"/>
    </source>
</evidence>